<dbReference type="InterPro" id="IPR045864">
    <property type="entry name" value="aa-tRNA-synth_II/BPL/LPL"/>
</dbReference>
<dbReference type="EMBL" id="JAEDXU010000016">
    <property type="protein sequence ID" value="MBP1048452.1"/>
    <property type="molecule type" value="Genomic_DNA"/>
</dbReference>
<evidence type="ECO:0000313" key="5">
    <source>
        <dbReference type="EMBL" id="MBP1048452.1"/>
    </source>
</evidence>
<evidence type="ECO:0000313" key="6">
    <source>
        <dbReference type="Proteomes" id="UP000673375"/>
    </source>
</evidence>
<dbReference type="HAMAP" id="MF_02119">
    <property type="entry name" value="LipL"/>
    <property type="match status" value="1"/>
</dbReference>
<evidence type="ECO:0000256" key="1">
    <source>
        <dbReference type="ARBA" id="ARBA00022679"/>
    </source>
</evidence>
<evidence type="ECO:0000256" key="3">
    <source>
        <dbReference type="HAMAP-Rule" id="MF_02119"/>
    </source>
</evidence>
<name>A0ABS4CPD5_9ENTE</name>
<dbReference type="RefSeq" id="WP_209559217.1">
    <property type="nucleotide sequence ID" value="NZ_JAEDXU010000016.1"/>
</dbReference>
<dbReference type="GO" id="GO:0016874">
    <property type="term" value="F:ligase activity"/>
    <property type="evidence" value="ECO:0007669"/>
    <property type="project" value="UniProtKB-KW"/>
</dbReference>
<sequence>MNELSRLYSKQSAFLLDQSRVTADEALVPFALTDTLVGFSEKHQQPILHFWQLNQTMILGMKDTRVPYLRAGLSSLAGNDYQAVVRNSGGLGVIADKGTLNVSLILPQPSDHKFSIDEGYIFMWHWIRSAFEQKGKKIEAYEISTSYCPGTFDLSINGKKFAGIAQRRVKNGLAVMAYLSIEGNQRQRGNTVQSFYEEGLKDAYGTNGYPAVDPSVMENLADLLEQPLTVTEAKEMLGSAFQLETGLLMENRGLSDWMDLPEIKEDYQKQLDKMIQRNQQLKEMQNDLFL</sequence>
<feature type="active site" description="Acyl-thioester intermediate" evidence="3">
    <location>
        <position position="148"/>
    </location>
</feature>
<keyword evidence="5" id="KW-0436">Ligase</keyword>
<evidence type="ECO:0000259" key="4">
    <source>
        <dbReference type="PROSITE" id="PS51733"/>
    </source>
</evidence>
<organism evidence="5 6">
    <name type="scientific">Enterococcus larvae</name>
    <dbReference type="NCBI Taxonomy" id="2794352"/>
    <lineage>
        <taxon>Bacteria</taxon>
        <taxon>Bacillati</taxon>
        <taxon>Bacillota</taxon>
        <taxon>Bacilli</taxon>
        <taxon>Lactobacillales</taxon>
        <taxon>Enterococcaceae</taxon>
        <taxon>Enterococcus</taxon>
    </lineage>
</organism>
<feature type="domain" description="BPL/LPL catalytic" evidence="4">
    <location>
        <begin position="42"/>
        <end position="228"/>
    </location>
</feature>
<comment type="catalytic activity">
    <reaction evidence="3">
        <text>N(6)-[(R)-lipoyl]-L-lysyl-[glycine-cleavage complex H protein] + L-lysyl-[lipoyl-carrier protein] = L-lysyl-[glycine-cleavage complex H protein] + N(6)-[(R)-lipoyl]-L-lysyl-[lipoyl-carrier protein]</text>
        <dbReference type="Rhea" id="RHEA:16413"/>
        <dbReference type="Rhea" id="RHEA-COMP:10494"/>
        <dbReference type="Rhea" id="RHEA-COMP:10500"/>
        <dbReference type="Rhea" id="RHEA-COMP:10501"/>
        <dbReference type="Rhea" id="RHEA-COMP:10502"/>
        <dbReference type="ChEBI" id="CHEBI:29969"/>
        <dbReference type="ChEBI" id="CHEBI:83099"/>
        <dbReference type="EC" id="2.3.1.200"/>
    </reaction>
</comment>
<accession>A0ABS4CPD5</accession>
<keyword evidence="6" id="KW-1185">Reference proteome</keyword>
<proteinExistence type="inferred from homology"/>
<dbReference type="Proteomes" id="UP000673375">
    <property type="component" value="Unassembled WGS sequence"/>
</dbReference>
<dbReference type="PANTHER" id="PTHR43679">
    <property type="entry name" value="OCTANOYLTRANSFERASE LIPM-RELATED"/>
    <property type="match status" value="1"/>
</dbReference>
<dbReference type="InterPro" id="IPR024897">
    <property type="entry name" value="LipL"/>
</dbReference>
<dbReference type="InterPro" id="IPR050664">
    <property type="entry name" value="Octanoyltrans_LipM/LipL"/>
</dbReference>
<gene>
    <name evidence="3" type="primary">lipL</name>
    <name evidence="5" type="ORF">I6N96_19400</name>
</gene>
<dbReference type="InterPro" id="IPR004143">
    <property type="entry name" value="BPL_LPL_catalytic"/>
</dbReference>
<comment type="pathway">
    <text evidence="3">Protein modification; protein lipoylation via exogenous pathway.</text>
</comment>
<keyword evidence="1 3" id="KW-0808">Transferase</keyword>
<dbReference type="Gene3D" id="3.30.930.10">
    <property type="entry name" value="Bira Bifunctional Protein, Domain 2"/>
    <property type="match status" value="1"/>
</dbReference>
<dbReference type="SUPFAM" id="SSF55681">
    <property type="entry name" value="Class II aaRS and biotin synthetases"/>
    <property type="match status" value="1"/>
</dbReference>
<protein>
    <recommendedName>
        <fullName evidence="3">Lipoyl-[GcvH]:protein N-lipoyltransferase</fullName>
        <ecNumber evidence="3">2.3.1.200</ecNumber>
    </recommendedName>
    <alternativeName>
        <fullName evidence="3">Lipoyl-[GcvH]:E2 amidotransferase</fullName>
    </alternativeName>
</protein>
<dbReference type="PROSITE" id="PS51733">
    <property type="entry name" value="BPL_LPL_CATALYTIC"/>
    <property type="match status" value="1"/>
</dbReference>
<dbReference type="EC" id="2.3.1.200" evidence="3"/>
<evidence type="ECO:0000256" key="2">
    <source>
        <dbReference type="ARBA" id="ARBA00023315"/>
    </source>
</evidence>
<dbReference type="CDD" id="cd16443">
    <property type="entry name" value="LplA"/>
    <property type="match status" value="1"/>
</dbReference>
<feature type="site" description="Lowers pKa of active site Cys" evidence="3">
    <location>
        <position position="160"/>
    </location>
</feature>
<comment type="function">
    <text evidence="3">Catalyzes the amidotransfer (transamidation) of the lipoyl moiety from lipoyl-GcvH to the lipoyl domain of the E2 subunit of lipoate-dependent enzymes. Takes part in a pathway for scavenging of lipoic acid.</text>
</comment>
<dbReference type="Pfam" id="PF21948">
    <property type="entry name" value="LplA-B_cat"/>
    <property type="match status" value="1"/>
</dbReference>
<keyword evidence="2 3" id="KW-0012">Acyltransferase</keyword>
<comment type="caution">
    <text evidence="5">The sequence shown here is derived from an EMBL/GenBank/DDBJ whole genome shotgun (WGS) entry which is preliminary data.</text>
</comment>
<dbReference type="PANTHER" id="PTHR43679:SF2">
    <property type="entry name" value="OCTANOYL-[GCVH]:PROTEIN N-OCTANOYLTRANSFERASE"/>
    <property type="match status" value="1"/>
</dbReference>
<reference evidence="5 6" key="1">
    <citation type="submission" date="2020-12" db="EMBL/GenBank/DDBJ databases">
        <title>Vagococcus allomyrinae sp. nov. and Enterococcus lavae sp. nov., isolated from the larvae of Allomyrina dichotoma.</title>
        <authorList>
            <person name="Lee S.D."/>
        </authorList>
    </citation>
    <scope>NUCLEOTIDE SEQUENCE [LARGE SCALE GENOMIC DNA]</scope>
    <source>
        <strain evidence="5 6">BWM-S5</strain>
    </source>
</reference>
<comment type="miscellaneous">
    <text evidence="3">The reaction proceeds via a thioester-linked acyl-enzyme intermediate.</text>
</comment>
<comment type="similarity">
    <text evidence="3">Belongs to the octanoyltransferase LipL family.</text>
</comment>